<feature type="compositionally biased region" description="Acidic residues" evidence="1">
    <location>
        <begin position="150"/>
        <end position="162"/>
    </location>
</feature>
<accession>W3VU93</accession>
<evidence type="ECO:0000313" key="4">
    <source>
        <dbReference type="Proteomes" id="UP000019462"/>
    </source>
</evidence>
<evidence type="ECO:0000256" key="1">
    <source>
        <dbReference type="SAM" id="MobiDB-lite"/>
    </source>
</evidence>
<feature type="compositionally biased region" description="Basic residues" evidence="1">
    <location>
        <begin position="458"/>
        <end position="467"/>
    </location>
</feature>
<dbReference type="HOGENOM" id="CLU_022379_1_0_1"/>
<evidence type="ECO:0000313" key="3">
    <source>
        <dbReference type="EMBL" id="ETS65188.1"/>
    </source>
</evidence>
<proteinExistence type="predicted"/>
<feature type="compositionally biased region" description="Low complexity" evidence="1">
    <location>
        <begin position="7"/>
        <end position="19"/>
    </location>
</feature>
<dbReference type="PANTHER" id="PTHR15327">
    <property type="entry name" value="MICROFIBRIL-ASSOCIATED PROTEIN"/>
    <property type="match status" value="1"/>
</dbReference>
<feature type="compositionally biased region" description="Basic and acidic residues" evidence="1">
    <location>
        <begin position="487"/>
        <end position="536"/>
    </location>
</feature>
<feature type="compositionally biased region" description="Low complexity" evidence="1">
    <location>
        <begin position="182"/>
        <end position="192"/>
    </location>
</feature>
<name>W3VU93_MOEAP</name>
<keyword evidence="4" id="KW-1185">Reference proteome</keyword>
<feature type="compositionally biased region" description="Basic and acidic residues" evidence="1">
    <location>
        <begin position="198"/>
        <end position="213"/>
    </location>
</feature>
<feature type="compositionally biased region" description="Basic and acidic residues" evidence="1">
    <location>
        <begin position="545"/>
        <end position="567"/>
    </location>
</feature>
<feature type="compositionally biased region" description="Basic and acidic residues" evidence="1">
    <location>
        <begin position="468"/>
        <end position="479"/>
    </location>
</feature>
<feature type="compositionally biased region" description="Polar residues" evidence="1">
    <location>
        <begin position="55"/>
        <end position="76"/>
    </location>
</feature>
<dbReference type="OrthoDB" id="1111734at2759"/>
<gene>
    <name evidence="3" type="ORF">PaG_00253</name>
</gene>
<dbReference type="EMBL" id="AWNI01000002">
    <property type="protein sequence ID" value="ETS65188.1"/>
    <property type="molecule type" value="Genomic_DNA"/>
</dbReference>
<feature type="compositionally biased region" description="Basic and acidic residues" evidence="1">
    <location>
        <begin position="440"/>
        <end position="457"/>
    </location>
</feature>
<feature type="compositionally biased region" description="Basic and acidic residues" evidence="1">
    <location>
        <begin position="263"/>
        <end position="308"/>
    </location>
</feature>
<dbReference type="Pfam" id="PF06991">
    <property type="entry name" value="MFAP1"/>
    <property type="match status" value="1"/>
</dbReference>
<protein>
    <recommendedName>
        <fullName evidence="2">Micro-fibrillar-associated protein 1 C-terminal domain-containing protein</fullName>
    </recommendedName>
</protein>
<feature type="region of interest" description="Disordered" evidence="1">
    <location>
        <begin position="1"/>
        <end position="213"/>
    </location>
</feature>
<feature type="region of interest" description="Disordered" evidence="1">
    <location>
        <begin position="263"/>
        <end position="311"/>
    </location>
</feature>
<feature type="compositionally biased region" description="Acidic residues" evidence="1">
    <location>
        <begin position="35"/>
        <end position="44"/>
    </location>
</feature>
<dbReference type="InterPro" id="IPR033194">
    <property type="entry name" value="MFAP1"/>
</dbReference>
<dbReference type="InterPro" id="IPR009730">
    <property type="entry name" value="MFAP1_C"/>
</dbReference>
<comment type="caution">
    <text evidence="3">The sequence shown here is derived from an EMBL/GenBank/DDBJ whole genome shotgun (WGS) entry which is preliminary data.</text>
</comment>
<dbReference type="AlphaFoldDB" id="W3VU93"/>
<feature type="domain" description="Micro-fibrillar-associated protein 1 C-terminal" evidence="2">
    <location>
        <begin position="162"/>
        <end position="372"/>
    </location>
</feature>
<feature type="compositionally biased region" description="Acidic residues" evidence="1">
    <location>
        <begin position="109"/>
        <end position="126"/>
    </location>
</feature>
<feature type="region of interest" description="Disordered" evidence="1">
    <location>
        <begin position="392"/>
        <end position="580"/>
    </location>
</feature>
<reference evidence="3 4" key="1">
    <citation type="journal article" date="2014" name="Genome Announc.">
        <title>Genome sequence of the basidiomycetous fungus Pseudozyma aphidis DSM70725, an efficient producer of biosurfactant mannosylerythritol lipids.</title>
        <authorList>
            <person name="Lorenz S."/>
            <person name="Guenther M."/>
            <person name="Grumaz C."/>
            <person name="Rupp S."/>
            <person name="Zibek S."/>
            <person name="Sohn K."/>
        </authorList>
    </citation>
    <scope>NUCLEOTIDE SEQUENCE [LARGE SCALE GENOMIC DNA]</scope>
    <source>
        <strain evidence="4">ATCC 32657 / CBS 517.83 / DSM 70725 / JCM 10318 / NBRC 10182 / NRRL Y-7954 / St-0401</strain>
    </source>
</reference>
<dbReference type="Proteomes" id="UP000019462">
    <property type="component" value="Unassembled WGS sequence"/>
</dbReference>
<organism evidence="3 4">
    <name type="scientific">Moesziomyces aphidis</name>
    <name type="common">Pseudozyma aphidis</name>
    <dbReference type="NCBI Taxonomy" id="84754"/>
    <lineage>
        <taxon>Eukaryota</taxon>
        <taxon>Fungi</taxon>
        <taxon>Dikarya</taxon>
        <taxon>Basidiomycota</taxon>
        <taxon>Ustilaginomycotina</taxon>
        <taxon>Ustilaginomycetes</taxon>
        <taxon>Ustilaginales</taxon>
        <taxon>Ustilaginaceae</taxon>
        <taxon>Moesziomyces</taxon>
    </lineage>
</organism>
<sequence length="580" mass="65919">MAPTTQPKAAAKVARPAARYRPGKAPVGAAGSLDDFSDSDNDEHADDHDSRHTAAPTSVSISDLSSGTAALQSSAQRRMAGIVIADPSSSPKKISVRLNAAAEPTGAQEQDDSSEYETDTSEDDSEPAQARPVFRKPDAPSQSAQKDESCEYETDSDDEGSGEEAAPPPLAKPIFVPKRARTTIAAGTADAEAAQEDVEAKAEEEAAKRRQEAHDLAAATIKRQLAEKEYQETHATDVDDTDGLDPEAEFEAWRQRELARLQRDREAMDEKRKAQAELDAFRALPESEKERLGRERAKQQAAEKREQRGNPAFLQKYYHKGSFFQDMDILKRDYTEATSSQVDVSKLPKMMQVRNFGAKGRSKWTHLANEDTSKSAMKLDMASACFVCGGAHMKKDCPQRGGAERSGSNRADLGDGVDGSRTWGESAPEAQSERRRSRSPRPERTRREEDGEEQSRSRRDHNHKSSSSHRDREHRELREHRSHHRDRSRERQDERDRDRRSRYRDDDQSRHDTERRERRRDDEADRQRRQRSDHEHREHRHRRERRDESDSQRRSKRHDDQHADDLHRKRSRHTSPPPAA</sequence>
<evidence type="ECO:0000259" key="2">
    <source>
        <dbReference type="Pfam" id="PF06991"/>
    </source>
</evidence>